<dbReference type="PANTHER" id="PTHR32054">
    <property type="entry name" value="HEAVY CHAIN, PUTATIVE, EXPRESSED-RELATED-RELATED"/>
    <property type="match status" value="1"/>
</dbReference>
<name>A0ABD0UY86_DENTH</name>
<evidence type="ECO:0008006" key="7">
    <source>
        <dbReference type="Google" id="ProtNLM"/>
    </source>
</evidence>
<proteinExistence type="inferred from homology"/>
<dbReference type="EMBL" id="JANQDX010000010">
    <property type="protein sequence ID" value="KAL0917770.1"/>
    <property type="molecule type" value="Genomic_DNA"/>
</dbReference>
<evidence type="ECO:0000313" key="6">
    <source>
        <dbReference type="Proteomes" id="UP001552299"/>
    </source>
</evidence>
<comment type="similarity">
    <text evidence="1">Belongs to the WEB family.</text>
</comment>
<feature type="region of interest" description="Disordered" evidence="4">
    <location>
        <begin position="45"/>
        <end position="83"/>
    </location>
</feature>
<feature type="compositionally biased region" description="Polar residues" evidence="4">
    <location>
        <begin position="1"/>
        <end position="16"/>
    </location>
</feature>
<sequence>MERGASSSLTIMNSTRSEVDTRRPFRSVKEAVAVFGERLLSGEAYSQNTSSSLKPEHPPPKPQYSPPSPSYSTSSTRFNQDRDDELNIILSSMKKLESELKETKREVTLLKQRGSETEIAVASLNAELHKSKAKLAEMEAATSVFMEEEKNLKVGSDRWGVEEEEIMEVKYEYLPSLAGALRLGEADVAEVNRRRRANVMKKKKKKKKPIVPLIGDLFKRKKDPGEMGDSLYSKSYFSVASSDA</sequence>
<feature type="compositionally biased region" description="Basic and acidic residues" evidence="4">
    <location>
        <begin position="17"/>
        <end position="27"/>
    </location>
</feature>
<dbReference type="PANTHER" id="PTHR32054:SF11">
    <property type="entry name" value="EXPRESSED PROTEIN"/>
    <property type="match status" value="1"/>
</dbReference>
<evidence type="ECO:0000256" key="4">
    <source>
        <dbReference type="SAM" id="MobiDB-lite"/>
    </source>
</evidence>
<evidence type="ECO:0000313" key="5">
    <source>
        <dbReference type="EMBL" id="KAL0917770.1"/>
    </source>
</evidence>
<dbReference type="Proteomes" id="UP001552299">
    <property type="component" value="Unassembled WGS sequence"/>
</dbReference>
<evidence type="ECO:0000256" key="3">
    <source>
        <dbReference type="SAM" id="Coils"/>
    </source>
</evidence>
<dbReference type="AlphaFoldDB" id="A0ABD0UY86"/>
<accession>A0ABD0UY86</accession>
<feature type="compositionally biased region" description="Pro residues" evidence="4">
    <location>
        <begin position="60"/>
        <end position="69"/>
    </location>
</feature>
<evidence type="ECO:0000256" key="1">
    <source>
        <dbReference type="ARBA" id="ARBA00005485"/>
    </source>
</evidence>
<feature type="region of interest" description="Disordered" evidence="4">
    <location>
        <begin position="1"/>
        <end position="27"/>
    </location>
</feature>
<keyword evidence="6" id="KW-1185">Reference proteome</keyword>
<feature type="coiled-coil region" evidence="3">
    <location>
        <begin position="86"/>
        <end position="141"/>
    </location>
</feature>
<gene>
    <name evidence="5" type="ORF">M5K25_012857</name>
</gene>
<evidence type="ECO:0000256" key="2">
    <source>
        <dbReference type="ARBA" id="ARBA00023054"/>
    </source>
</evidence>
<comment type="caution">
    <text evidence="5">The sequence shown here is derived from an EMBL/GenBank/DDBJ whole genome shotgun (WGS) entry which is preliminary data.</text>
</comment>
<keyword evidence="2 3" id="KW-0175">Coiled coil</keyword>
<reference evidence="5 6" key="1">
    <citation type="journal article" date="2024" name="Plant Biotechnol. J.">
        <title>Dendrobium thyrsiflorum genome and its molecular insights into genes involved in important horticultural traits.</title>
        <authorList>
            <person name="Chen B."/>
            <person name="Wang J.Y."/>
            <person name="Zheng P.J."/>
            <person name="Li K.L."/>
            <person name="Liang Y.M."/>
            <person name="Chen X.F."/>
            <person name="Zhang C."/>
            <person name="Zhao X."/>
            <person name="He X."/>
            <person name="Zhang G.Q."/>
            <person name="Liu Z.J."/>
            <person name="Xu Q."/>
        </authorList>
    </citation>
    <scope>NUCLEOTIDE SEQUENCE [LARGE SCALE GENOMIC DNA]</scope>
    <source>
        <strain evidence="5">GZMU011</strain>
    </source>
</reference>
<protein>
    <recommendedName>
        <fullName evidence="7">WEB family protein</fullName>
    </recommendedName>
</protein>
<organism evidence="5 6">
    <name type="scientific">Dendrobium thyrsiflorum</name>
    <name type="common">Pinecone-like raceme dendrobium</name>
    <name type="synonym">Orchid</name>
    <dbReference type="NCBI Taxonomy" id="117978"/>
    <lineage>
        <taxon>Eukaryota</taxon>
        <taxon>Viridiplantae</taxon>
        <taxon>Streptophyta</taxon>
        <taxon>Embryophyta</taxon>
        <taxon>Tracheophyta</taxon>
        <taxon>Spermatophyta</taxon>
        <taxon>Magnoliopsida</taxon>
        <taxon>Liliopsida</taxon>
        <taxon>Asparagales</taxon>
        <taxon>Orchidaceae</taxon>
        <taxon>Epidendroideae</taxon>
        <taxon>Malaxideae</taxon>
        <taxon>Dendrobiinae</taxon>
        <taxon>Dendrobium</taxon>
    </lineage>
</organism>